<gene>
    <name evidence="1" type="ORF">SBU_000257</name>
</gene>
<dbReference type="Pfam" id="PF20126">
    <property type="entry name" value="TumE"/>
    <property type="match status" value="1"/>
</dbReference>
<sequence>MSEIEFIYSYHWQDENRKLRIRWDNAPHHKHLKTFPHHKHTPEIEESEEMSFQDVIKVVEDKIKGD</sequence>
<dbReference type="PATRIC" id="fig|1839936.3.peg.258"/>
<dbReference type="AlphaFoldDB" id="A0A1F2P707"/>
<dbReference type="Proteomes" id="UP000185779">
    <property type="component" value="Unassembled WGS sequence"/>
</dbReference>
<evidence type="ECO:0000313" key="2">
    <source>
        <dbReference type="Proteomes" id="UP000185779"/>
    </source>
</evidence>
<evidence type="ECO:0000313" key="1">
    <source>
        <dbReference type="EMBL" id="OFV66964.1"/>
    </source>
</evidence>
<comment type="caution">
    <text evidence="1">The sequence shown here is derived from an EMBL/GenBank/DDBJ whole genome shotgun (WGS) entry which is preliminary data.</text>
</comment>
<keyword evidence="2" id="KW-1185">Reference proteome</keyword>
<protein>
    <submittedName>
        <fullName evidence="1">Uncharacterized protein</fullName>
    </submittedName>
</protein>
<dbReference type="InterPro" id="IPR045397">
    <property type="entry name" value="TumE-like"/>
</dbReference>
<dbReference type="STRING" id="1839936.SBU_000257"/>
<organism evidence="1 2">
    <name type="scientific">Candidatus Syntropharchaeum butanivorans</name>
    <dbReference type="NCBI Taxonomy" id="1839936"/>
    <lineage>
        <taxon>Archaea</taxon>
        <taxon>Methanobacteriati</taxon>
        <taxon>Methanobacteriota</taxon>
        <taxon>Stenosarchaea group</taxon>
        <taxon>Methanomicrobia</taxon>
        <taxon>Methanosarcinales</taxon>
        <taxon>ANME-2 cluster</taxon>
        <taxon>Candidatus Syntropharchaeum</taxon>
    </lineage>
</organism>
<dbReference type="EMBL" id="LYOR01000001">
    <property type="protein sequence ID" value="OFV66964.1"/>
    <property type="molecule type" value="Genomic_DNA"/>
</dbReference>
<proteinExistence type="predicted"/>
<name>A0A1F2P707_9EURY</name>
<accession>A0A1F2P707</accession>
<reference evidence="1" key="1">
    <citation type="submission" date="2016-05" db="EMBL/GenBank/DDBJ databases">
        <title>Microbial consortia oxidize butane by reversing methanogenesis.</title>
        <authorList>
            <person name="Laso-Perez R."/>
            <person name="Richter M."/>
            <person name="Wegener G."/>
            <person name="Musat F."/>
        </authorList>
    </citation>
    <scope>NUCLEOTIDE SEQUENCE [LARGE SCALE GENOMIC DNA]</scope>
    <source>
        <strain evidence="1">BOX1</strain>
    </source>
</reference>